<reference evidence="2 3" key="1">
    <citation type="submission" date="2023-06" db="EMBL/GenBank/DDBJ databases">
        <authorList>
            <person name="Oyuntsetseg B."/>
            <person name="Kim S.B."/>
        </authorList>
    </citation>
    <scope>NUCLEOTIDE SEQUENCE [LARGE SCALE GENOMIC DNA]</scope>
    <source>
        <strain evidence="2 3">2-15</strain>
    </source>
</reference>
<evidence type="ECO:0000313" key="2">
    <source>
        <dbReference type="EMBL" id="WIX83701.1"/>
    </source>
</evidence>
<gene>
    <name evidence="2" type="ORF">QRX50_24555</name>
</gene>
<organism evidence="2 3">
    <name type="scientific">Amycolatopsis carbonis</name>
    <dbReference type="NCBI Taxonomy" id="715471"/>
    <lineage>
        <taxon>Bacteria</taxon>
        <taxon>Bacillati</taxon>
        <taxon>Actinomycetota</taxon>
        <taxon>Actinomycetes</taxon>
        <taxon>Pseudonocardiales</taxon>
        <taxon>Pseudonocardiaceae</taxon>
        <taxon>Amycolatopsis</taxon>
    </lineage>
</organism>
<dbReference type="PANTHER" id="PTHR44154">
    <property type="entry name" value="QUINONE OXIDOREDUCTASE"/>
    <property type="match status" value="1"/>
</dbReference>
<keyword evidence="1" id="KW-0521">NADP</keyword>
<accession>A0A9Y2IQS4</accession>
<dbReference type="Gene3D" id="3.40.50.720">
    <property type="entry name" value="NAD(P)-binding Rossmann-like Domain"/>
    <property type="match status" value="1"/>
</dbReference>
<dbReference type="PANTHER" id="PTHR44154:SF1">
    <property type="entry name" value="QUINONE OXIDOREDUCTASE"/>
    <property type="match status" value="1"/>
</dbReference>
<dbReference type="Proteomes" id="UP001236014">
    <property type="component" value="Chromosome"/>
</dbReference>
<keyword evidence="3" id="KW-1185">Reference proteome</keyword>
<dbReference type="Gene3D" id="3.90.180.10">
    <property type="entry name" value="Medium-chain alcohol dehydrogenases, catalytic domain"/>
    <property type="match status" value="1"/>
</dbReference>
<dbReference type="RefSeq" id="WP_285974247.1">
    <property type="nucleotide sequence ID" value="NZ_CP127294.1"/>
</dbReference>
<sequence length="213" mass="21321">MDADLLVLKPLGVPWDTAAAFPVPALTAEQVLSEALKVAGNETLLVHGAGGTTGGLAVQLAALRGVRVIATSGPSSTARVVQAGAAEVVDYHDSDWPDRVRELTGGVGVEAAVNAVSGGSADTVLALREGGRMATITGDPPAAERGISVADVYVRPDSTQLEELCLLLGDGRLTPSVGAALPLAEAATALERAVSGAKGGPVVLRVTSGRTGT</sequence>
<name>A0A9Y2IQS4_9PSEU</name>
<protein>
    <submittedName>
        <fullName evidence="2">Zinc-binding dehydrogenase</fullName>
    </submittedName>
</protein>
<proteinExistence type="predicted"/>
<dbReference type="InterPro" id="IPR051603">
    <property type="entry name" value="Zinc-ADH_QOR/CCCR"/>
</dbReference>
<dbReference type="AlphaFoldDB" id="A0A9Y2IQS4"/>
<evidence type="ECO:0000256" key="1">
    <source>
        <dbReference type="ARBA" id="ARBA00022857"/>
    </source>
</evidence>
<dbReference type="Pfam" id="PF13602">
    <property type="entry name" value="ADH_zinc_N_2"/>
    <property type="match status" value="1"/>
</dbReference>
<dbReference type="InterPro" id="IPR036291">
    <property type="entry name" value="NAD(P)-bd_dom_sf"/>
</dbReference>
<dbReference type="SUPFAM" id="SSF51735">
    <property type="entry name" value="NAD(P)-binding Rossmann-fold domains"/>
    <property type="match status" value="1"/>
</dbReference>
<dbReference type="KEGG" id="acab:QRX50_24555"/>
<dbReference type="EMBL" id="CP127294">
    <property type="protein sequence ID" value="WIX83701.1"/>
    <property type="molecule type" value="Genomic_DNA"/>
</dbReference>
<evidence type="ECO:0000313" key="3">
    <source>
        <dbReference type="Proteomes" id="UP001236014"/>
    </source>
</evidence>